<accession>A0AAV6TN11</accession>
<keyword evidence="4" id="KW-1185">Reference proteome</keyword>
<reference evidence="3 4" key="1">
    <citation type="journal article" date="2022" name="Nat. Ecol. Evol.">
        <title>A masculinizing supergene underlies an exaggerated male reproductive morph in a spider.</title>
        <authorList>
            <person name="Hendrickx F."/>
            <person name="De Corte Z."/>
            <person name="Sonet G."/>
            <person name="Van Belleghem S.M."/>
            <person name="Kostlbacher S."/>
            <person name="Vangestel C."/>
        </authorList>
    </citation>
    <scope>NUCLEOTIDE SEQUENCE [LARGE SCALE GENOMIC DNA]</scope>
    <source>
        <strain evidence="3">W744_W776</strain>
    </source>
</reference>
<evidence type="ECO:0000256" key="1">
    <source>
        <dbReference type="SAM" id="Coils"/>
    </source>
</evidence>
<dbReference type="AlphaFoldDB" id="A0AAV6TN11"/>
<evidence type="ECO:0000256" key="2">
    <source>
        <dbReference type="SAM" id="MobiDB-lite"/>
    </source>
</evidence>
<keyword evidence="1" id="KW-0175">Coiled coil</keyword>
<sequence>MELTQAFPTTPTTFLKPPPAQPEPLPTYPKQPQHFSSLPQHNPSHSQLNLLIPSHPQHNPSHSQLIPSHPQQFPSRPCHVSSQQFTGGRKRKRINHMEVALENVMGKVVDRILAFEQEAEQNLQSHRNRMEQLMNEQNMQINDLLQEIKNNK</sequence>
<dbReference type="EMBL" id="JAFNEN010002213">
    <property type="protein sequence ID" value="KAG8172946.1"/>
    <property type="molecule type" value="Genomic_DNA"/>
</dbReference>
<protein>
    <submittedName>
        <fullName evidence="3">Uncharacterized protein</fullName>
    </submittedName>
</protein>
<gene>
    <name evidence="3" type="ORF">JTE90_024055</name>
</gene>
<feature type="coiled-coil region" evidence="1">
    <location>
        <begin position="116"/>
        <end position="147"/>
    </location>
</feature>
<evidence type="ECO:0000313" key="3">
    <source>
        <dbReference type="EMBL" id="KAG8172946.1"/>
    </source>
</evidence>
<feature type="compositionally biased region" description="Polar residues" evidence="2">
    <location>
        <begin position="56"/>
        <end position="86"/>
    </location>
</feature>
<feature type="compositionally biased region" description="Pro residues" evidence="2">
    <location>
        <begin position="16"/>
        <end position="29"/>
    </location>
</feature>
<evidence type="ECO:0000313" key="4">
    <source>
        <dbReference type="Proteomes" id="UP000827092"/>
    </source>
</evidence>
<proteinExistence type="predicted"/>
<name>A0AAV6TN11_9ARAC</name>
<dbReference type="Proteomes" id="UP000827092">
    <property type="component" value="Unassembled WGS sequence"/>
</dbReference>
<organism evidence="3 4">
    <name type="scientific">Oedothorax gibbosus</name>
    <dbReference type="NCBI Taxonomy" id="931172"/>
    <lineage>
        <taxon>Eukaryota</taxon>
        <taxon>Metazoa</taxon>
        <taxon>Ecdysozoa</taxon>
        <taxon>Arthropoda</taxon>
        <taxon>Chelicerata</taxon>
        <taxon>Arachnida</taxon>
        <taxon>Araneae</taxon>
        <taxon>Araneomorphae</taxon>
        <taxon>Entelegynae</taxon>
        <taxon>Araneoidea</taxon>
        <taxon>Linyphiidae</taxon>
        <taxon>Erigoninae</taxon>
        <taxon>Oedothorax</taxon>
    </lineage>
</organism>
<feature type="region of interest" description="Disordered" evidence="2">
    <location>
        <begin position="1"/>
        <end position="90"/>
    </location>
</feature>
<feature type="compositionally biased region" description="Polar residues" evidence="2">
    <location>
        <begin position="33"/>
        <end position="49"/>
    </location>
</feature>
<comment type="caution">
    <text evidence="3">The sequence shown here is derived from an EMBL/GenBank/DDBJ whole genome shotgun (WGS) entry which is preliminary data.</text>
</comment>